<accession>A0ABP8SI68</accession>
<reference evidence="3" key="1">
    <citation type="journal article" date="2019" name="Int. J. Syst. Evol. Microbiol.">
        <title>The Global Catalogue of Microorganisms (GCM) 10K type strain sequencing project: providing services to taxonomists for standard genome sequencing and annotation.</title>
        <authorList>
            <consortium name="The Broad Institute Genomics Platform"/>
            <consortium name="The Broad Institute Genome Sequencing Center for Infectious Disease"/>
            <person name="Wu L."/>
            <person name="Ma J."/>
        </authorList>
    </citation>
    <scope>NUCLEOTIDE SEQUENCE [LARGE SCALE GENOMIC DNA]</scope>
    <source>
        <strain evidence="3">JCM 3175</strain>
    </source>
</reference>
<gene>
    <name evidence="2" type="ORF">GCM10023176_23940</name>
</gene>
<sequence length="110" mass="11265">MQEKPASVITRSVAVAGGVCAPGHLGELTQIIDFDLVDAVLEEPGHAYLAEHYRTQCDYLSCGSCHSVRSRGHSRCGGHAISAGGSRAGRGVPEGDSAGSSARQTVATTG</sequence>
<evidence type="ECO:0000256" key="1">
    <source>
        <dbReference type="SAM" id="MobiDB-lite"/>
    </source>
</evidence>
<feature type="region of interest" description="Disordered" evidence="1">
    <location>
        <begin position="74"/>
        <end position="110"/>
    </location>
</feature>
<comment type="caution">
    <text evidence="2">The sequence shown here is derived from an EMBL/GenBank/DDBJ whole genome shotgun (WGS) entry which is preliminary data.</text>
</comment>
<protein>
    <submittedName>
        <fullName evidence="2">Uncharacterized protein</fullName>
    </submittedName>
</protein>
<evidence type="ECO:0000313" key="3">
    <source>
        <dbReference type="Proteomes" id="UP001500307"/>
    </source>
</evidence>
<feature type="compositionally biased region" description="Polar residues" evidence="1">
    <location>
        <begin position="98"/>
        <end position="110"/>
    </location>
</feature>
<keyword evidence="3" id="KW-1185">Reference proteome</keyword>
<proteinExistence type="predicted"/>
<dbReference type="Proteomes" id="UP001500307">
    <property type="component" value="Unassembled WGS sequence"/>
</dbReference>
<dbReference type="EMBL" id="BAABGU010000011">
    <property type="protein sequence ID" value="GAA4568798.1"/>
    <property type="molecule type" value="Genomic_DNA"/>
</dbReference>
<name>A0ABP8SI68_9ACTN</name>
<organism evidence="2 3">
    <name type="scientific">Micromonospora coerulea</name>
    <dbReference type="NCBI Taxonomy" id="47856"/>
    <lineage>
        <taxon>Bacteria</taxon>
        <taxon>Bacillati</taxon>
        <taxon>Actinomycetota</taxon>
        <taxon>Actinomycetes</taxon>
        <taxon>Micromonosporales</taxon>
        <taxon>Micromonosporaceae</taxon>
        <taxon>Micromonospora</taxon>
    </lineage>
</organism>
<feature type="compositionally biased region" description="Low complexity" evidence="1">
    <location>
        <begin position="77"/>
        <end position="91"/>
    </location>
</feature>
<evidence type="ECO:0000313" key="2">
    <source>
        <dbReference type="EMBL" id="GAA4568798.1"/>
    </source>
</evidence>